<dbReference type="AlphaFoldDB" id="A0A6N2JXS3"/>
<gene>
    <name evidence="1" type="ORF">SVIM_LOCUS6293</name>
</gene>
<protein>
    <submittedName>
        <fullName evidence="1">Uncharacterized protein</fullName>
    </submittedName>
</protein>
<evidence type="ECO:0000313" key="1">
    <source>
        <dbReference type="EMBL" id="VFU20539.1"/>
    </source>
</evidence>
<dbReference type="EMBL" id="CAADRP010000001">
    <property type="protein sequence ID" value="VFU20539.1"/>
    <property type="molecule type" value="Genomic_DNA"/>
</dbReference>
<sequence>MGLINIYRAHHYMCLIIIKPLSSLILDRYSIEYDLIVSPGRACKQTCRVVLRVTIRIWTPILEILGESSGTTLA</sequence>
<proteinExistence type="predicted"/>
<name>A0A6N2JXS3_SALVM</name>
<reference evidence="1" key="1">
    <citation type="submission" date="2019-03" db="EMBL/GenBank/DDBJ databases">
        <authorList>
            <person name="Mank J."/>
            <person name="Almeida P."/>
        </authorList>
    </citation>
    <scope>NUCLEOTIDE SEQUENCE</scope>
    <source>
        <strain evidence="1">78183</strain>
    </source>
</reference>
<organism evidence="1">
    <name type="scientific">Salix viminalis</name>
    <name type="common">Common osier</name>
    <name type="synonym">Basket willow</name>
    <dbReference type="NCBI Taxonomy" id="40686"/>
    <lineage>
        <taxon>Eukaryota</taxon>
        <taxon>Viridiplantae</taxon>
        <taxon>Streptophyta</taxon>
        <taxon>Embryophyta</taxon>
        <taxon>Tracheophyta</taxon>
        <taxon>Spermatophyta</taxon>
        <taxon>Magnoliopsida</taxon>
        <taxon>eudicotyledons</taxon>
        <taxon>Gunneridae</taxon>
        <taxon>Pentapetalae</taxon>
        <taxon>rosids</taxon>
        <taxon>fabids</taxon>
        <taxon>Malpighiales</taxon>
        <taxon>Salicaceae</taxon>
        <taxon>Saliceae</taxon>
        <taxon>Salix</taxon>
    </lineage>
</organism>
<accession>A0A6N2JXS3</accession>